<feature type="compositionally biased region" description="Polar residues" evidence="7">
    <location>
        <begin position="146"/>
        <end position="171"/>
    </location>
</feature>
<accession>A0ABP1E630</accession>
<feature type="region of interest" description="Disordered" evidence="7">
    <location>
        <begin position="591"/>
        <end position="664"/>
    </location>
</feature>
<dbReference type="PANTHER" id="PTHR10071:SF281">
    <property type="entry name" value="BOX A-BINDING FACTOR-RELATED"/>
    <property type="match status" value="1"/>
</dbReference>
<dbReference type="EMBL" id="OZ037951">
    <property type="protein sequence ID" value="CAL1715412.1"/>
    <property type="molecule type" value="Genomic_DNA"/>
</dbReference>
<keyword evidence="4" id="KW-0862">Zinc</keyword>
<dbReference type="Pfam" id="PF00320">
    <property type="entry name" value="GATA"/>
    <property type="match status" value="2"/>
</dbReference>
<feature type="region of interest" description="Disordered" evidence="7">
    <location>
        <begin position="392"/>
        <end position="568"/>
    </location>
</feature>
<feature type="compositionally biased region" description="Polar residues" evidence="7">
    <location>
        <begin position="191"/>
        <end position="208"/>
    </location>
</feature>
<feature type="region of interest" description="Disordered" evidence="7">
    <location>
        <begin position="1"/>
        <end position="55"/>
    </location>
</feature>
<organism evidence="9 10">
    <name type="scientific">Somion occarium</name>
    <dbReference type="NCBI Taxonomy" id="3059160"/>
    <lineage>
        <taxon>Eukaryota</taxon>
        <taxon>Fungi</taxon>
        <taxon>Dikarya</taxon>
        <taxon>Basidiomycota</taxon>
        <taxon>Agaricomycotina</taxon>
        <taxon>Agaricomycetes</taxon>
        <taxon>Polyporales</taxon>
        <taxon>Cerrenaceae</taxon>
        <taxon>Somion</taxon>
    </lineage>
</organism>
<dbReference type="PANTHER" id="PTHR10071">
    <property type="entry name" value="TRANSCRIPTION FACTOR GATA FAMILY MEMBER"/>
    <property type="match status" value="1"/>
</dbReference>
<dbReference type="InterPro" id="IPR039355">
    <property type="entry name" value="Transcription_factor_GATA"/>
</dbReference>
<feature type="region of interest" description="Disordered" evidence="7">
    <location>
        <begin position="248"/>
        <end position="299"/>
    </location>
</feature>
<feature type="compositionally biased region" description="Low complexity" evidence="7">
    <location>
        <begin position="510"/>
        <end position="519"/>
    </location>
</feature>
<feature type="compositionally biased region" description="Polar residues" evidence="7">
    <location>
        <begin position="17"/>
        <end position="30"/>
    </location>
</feature>
<dbReference type="SMART" id="SM00401">
    <property type="entry name" value="ZnF_GATA"/>
    <property type="match status" value="2"/>
</dbReference>
<feature type="compositionally biased region" description="Polar residues" evidence="7">
    <location>
        <begin position="287"/>
        <end position="297"/>
    </location>
</feature>
<keyword evidence="5" id="KW-0539">Nucleus</keyword>
<feature type="compositionally biased region" description="Basic residues" evidence="7">
    <location>
        <begin position="634"/>
        <end position="644"/>
    </location>
</feature>
<feature type="domain" description="GATA-type" evidence="8">
    <location>
        <begin position="305"/>
        <end position="358"/>
    </location>
</feature>
<evidence type="ECO:0000256" key="7">
    <source>
        <dbReference type="SAM" id="MobiDB-lite"/>
    </source>
</evidence>
<evidence type="ECO:0000256" key="3">
    <source>
        <dbReference type="ARBA" id="ARBA00022771"/>
    </source>
</evidence>
<feature type="region of interest" description="Disordered" evidence="7">
    <location>
        <begin position="691"/>
        <end position="774"/>
    </location>
</feature>
<keyword evidence="2" id="KW-0479">Metal-binding</keyword>
<name>A0ABP1E630_9APHY</name>
<feature type="domain" description="GATA-type" evidence="8">
    <location>
        <begin position="100"/>
        <end position="153"/>
    </location>
</feature>
<feature type="region of interest" description="Disordered" evidence="7">
    <location>
        <begin position="349"/>
        <end position="375"/>
    </location>
</feature>
<gene>
    <name evidence="9" type="ORF">GFSPODELE1_LOCUS10209</name>
</gene>
<reference evidence="10" key="1">
    <citation type="submission" date="2024-04" db="EMBL/GenBank/DDBJ databases">
        <authorList>
            <person name="Shaw F."/>
            <person name="Minotto A."/>
        </authorList>
    </citation>
    <scope>NUCLEOTIDE SEQUENCE [LARGE SCALE GENOMIC DNA]</scope>
</reference>
<feature type="compositionally biased region" description="Low complexity" evidence="7">
    <location>
        <begin position="392"/>
        <end position="412"/>
    </location>
</feature>
<feature type="compositionally biased region" description="Basic residues" evidence="7">
    <location>
        <begin position="464"/>
        <end position="474"/>
    </location>
</feature>
<dbReference type="InterPro" id="IPR013088">
    <property type="entry name" value="Znf_NHR/GATA"/>
</dbReference>
<evidence type="ECO:0000256" key="1">
    <source>
        <dbReference type="ARBA" id="ARBA00004123"/>
    </source>
</evidence>
<dbReference type="Gene3D" id="3.30.50.10">
    <property type="entry name" value="Erythroid Transcription Factor GATA-1, subunit A"/>
    <property type="match status" value="2"/>
</dbReference>
<dbReference type="InterPro" id="IPR000679">
    <property type="entry name" value="Znf_GATA"/>
</dbReference>
<sequence>MPALVVESPMLNGHHSGLSSISSMHYNGQIHTPPASDHSRHDQSSAPPSPSLLPAVQSQPLQIHNGVPGEQQVDPALVHLNQHNPNSIDPTLTDGVGGQSLPPVTCANCKTDTTPLWRRDSDGKAICNACGLYYKSRKVPRPSNLGGRSTSSNTPSATHPNVVAQQRQRMSASPPAMLTPAASPSEHQHQQQKPLQTNQAASSDSSQPKPHLVGTCPGDGRCDGTGGTSACSGCPTFNNAVSAIHGGPGNGAPAPLPPNGLPASTGPPEHPHPQMMEPPQAPPEQQGSPVVSGTIPSGRSRMRNAVGALSCANCGTSTTPLWRRDDVGNNICNACGLYFKLHGTHRPNSMKKTVIKRRKRVPAAPGGSPVAQDRVMTDQAAAEVLASVGRASLPSMPSGSGAAPAGGAPGAATEESAEDEGERDSAQQPARKRRRKSGKMEKDRDDMDMDDAFGEGESASRGAPRGRRGGRGGRRASGSHQANAPPEVAWGGVSMPMSMQMPGPPPPHPHAGGEPSSSPLMHDNRGPPRPGSAFGPGQEMGESRYGAGAPRGMPFPPNPQGGFDLPSINAALGDNAPAALREYAGGAAGYLRSGSAAGFQGGPGGPSRTHSPLAGPGISAPPPPGPSYVLPPPHPHHTIGHAHGHSFYAHHPSTPPPPPVPTVHELENHYAQLADQKRWMEEMLERTDRIMAGVKRGLDEMKAAQQQQPQQQSTSSQSQQQQQRPQTPQTPKQQHESPSTQGPAQPPAPLGRGERNAARDSVWPVAPPESAKRD</sequence>
<dbReference type="Proteomes" id="UP001497453">
    <property type="component" value="Chromosome 8"/>
</dbReference>
<protein>
    <recommendedName>
        <fullName evidence="8">GATA-type domain-containing protein</fullName>
    </recommendedName>
</protein>
<evidence type="ECO:0000313" key="10">
    <source>
        <dbReference type="Proteomes" id="UP001497453"/>
    </source>
</evidence>
<evidence type="ECO:0000256" key="6">
    <source>
        <dbReference type="PROSITE-ProRule" id="PRU00094"/>
    </source>
</evidence>
<dbReference type="CDD" id="cd00202">
    <property type="entry name" value="ZnF_GATA"/>
    <property type="match status" value="2"/>
</dbReference>
<keyword evidence="10" id="KW-1185">Reference proteome</keyword>
<feature type="compositionally biased region" description="Low complexity" evidence="7">
    <location>
        <begin position="273"/>
        <end position="286"/>
    </location>
</feature>
<evidence type="ECO:0000313" key="9">
    <source>
        <dbReference type="EMBL" id="CAL1715412.1"/>
    </source>
</evidence>
<evidence type="ECO:0000259" key="8">
    <source>
        <dbReference type="PROSITE" id="PS50114"/>
    </source>
</evidence>
<dbReference type="PROSITE" id="PS00344">
    <property type="entry name" value="GATA_ZN_FINGER_1"/>
    <property type="match status" value="2"/>
</dbReference>
<evidence type="ECO:0000256" key="5">
    <source>
        <dbReference type="ARBA" id="ARBA00023242"/>
    </source>
</evidence>
<dbReference type="SUPFAM" id="SSF57716">
    <property type="entry name" value="Glucocorticoid receptor-like (DNA-binding domain)"/>
    <property type="match status" value="2"/>
</dbReference>
<proteinExistence type="predicted"/>
<feature type="compositionally biased region" description="Pro residues" evidence="7">
    <location>
        <begin position="619"/>
        <end position="633"/>
    </location>
</feature>
<dbReference type="PRINTS" id="PR00619">
    <property type="entry name" value="GATAZNFINGER"/>
</dbReference>
<comment type="subcellular location">
    <subcellularLocation>
        <location evidence="1">Nucleus</location>
    </subcellularLocation>
</comment>
<evidence type="ECO:0000256" key="2">
    <source>
        <dbReference type="ARBA" id="ARBA00022723"/>
    </source>
</evidence>
<feature type="compositionally biased region" description="Low complexity" evidence="7">
    <location>
        <begin position="705"/>
        <end position="732"/>
    </location>
</feature>
<dbReference type="PROSITE" id="PS50114">
    <property type="entry name" value="GATA_ZN_FINGER_2"/>
    <property type="match status" value="2"/>
</dbReference>
<evidence type="ECO:0000256" key="4">
    <source>
        <dbReference type="ARBA" id="ARBA00022833"/>
    </source>
</evidence>
<keyword evidence="3 6" id="KW-0863">Zinc-finger</keyword>
<feature type="region of interest" description="Disordered" evidence="7">
    <location>
        <begin position="138"/>
        <end position="214"/>
    </location>
</feature>
<feature type="compositionally biased region" description="Low complexity" evidence="7">
    <location>
        <begin position="491"/>
        <end position="501"/>
    </location>
</feature>
<feature type="compositionally biased region" description="Basic residues" evidence="7">
    <location>
        <begin position="349"/>
        <end position="361"/>
    </location>
</feature>